<dbReference type="AlphaFoldDB" id="A0AAV2LNC4"/>
<keyword evidence="2" id="KW-1185">Reference proteome</keyword>
<proteinExistence type="predicted"/>
<reference evidence="1 2" key="1">
    <citation type="submission" date="2024-04" db="EMBL/GenBank/DDBJ databases">
        <authorList>
            <person name="Waldvogel A.-M."/>
            <person name="Schoenle A."/>
        </authorList>
    </citation>
    <scope>NUCLEOTIDE SEQUENCE [LARGE SCALE GENOMIC DNA]</scope>
</reference>
<sequence>MATELWTRHDHHHRPDTENVEKYVYSSVTAATDRHSRFRDARGGTKALALLVERKRARYWLVKITPCCC</sequence>
<gene>
    <name evidence="1" type="ORF">KC01_LOCUS29880</name>
</gene>
<organism evidence="1 2">
    <name type="scientific">Knipowitschia caucasica</name>
    <name type="common">Caucasian dwarf goby</name>
    <name type="synonym">Pomatoschistus caucasicus</name>
    <dbReference type="NCBI Taxonomy" id="637954"/>
    <lineage>
        <taxon>Eukaryota</taxon>
        <taxon>Metazoa</taxon>
        <taxon>Chordata</taxon>
        <taxon>Craniata</taxon>
        <taxon>Vertebrata</taxon>
        <taxon>Euteleostomi</taxon>
        <taxon>Actinopterygii</taxon>
        <taxon>Neopterygii</taxon>
        <taxon>Teleostei</taxon>
        <taxon>Neoteleostei</taxon>
        <taxon>Acanthomorphata</taxon>
        <taxon>Gobiaria</taxon>
        <taxon>Gobiiformes</taxon>
        <taxon>Gobioidei</taxon>
        <taxon>Gobiidae</taxon>
        <taxon>Gobiinae</taxon>
        <taxon>Knipowitschia</taxon>
    </lineage>
</organism>
<dbReference type="EMBL" id="OZ035825">
    <property type="protein sequence ID" value="CAL1602044.1"/>
    <property type="molecule type" value="Genomic_DNA"/>
</dbReference>
<dbReference type="Proteomes" id="UP001497482">
    <property type="component" value="Chromosome 3"/>
</dbReference>
<name>A0AAV2LNC4_KNICA</name>
<accession>A0AAV2LNC4</accession>
<evidence type="ECO:0000313" key="2">
    <source>
        <dbReference type="Proteomes" id="UP001497482"/>
    </source>
</evidence>
<evidence type="ECO:0000313" key="1">
    <source>
        <dbReference type="EMBL" id="CAL1602044.1"/>
    </source>
</evidence>
<protein>
    <submittedName>
        <fullName evidence="1">Uncharacterized protein</fullName>
    </submittedName>
</protein>